<comment type="caution">
    <text evidence="2">The sequence shown here is derived from an EMBL/GenBank/DDBJ whole genome shotgun (WGS) entry which is preliminary data.</text>
</comment>
<protein>
    <submittedName>
        <fullName evidence="2">Amidohydrolase family protein</fullName>
    </submittedName>
</protein>
<dbReference type="RefSeq" id="WP_340236618.1">
    <property type="nucleotide sequence ID" value="NZ_JBBEWC010000006.1"/>
</dbReference>
<dbReference type="InterPro" id="IPR013108">
    <property type="entry name" value="Amidohydro_3"/>
</dbReference>
<dbReference type="SUPFAM" id="SSF51338">
    <property type="entry name" value="Composite domain of metallo-dependent hydrolases"/>
    <property type="match status" value="1"/>
</dbReference>
<dbReference type="InterPro" id="IPR011059">
    <property type="entry name" value="Metal-dep_hydrolase_composite"/>
</dbReference>
<dbReference type="InterPro" id="IPR032466">
    <property type="entry name" value="Metal_Hydrolase"/>
</dbReference>
<dbReference type="CDD" id="cd01297">
    <property type="entry name" value="D-aminoacylase"/>
    <property type="match status" value="1"/>
</dbReference>
<organism evidence="2 3">
    <name type="scientific">Emticicia soli</name>
    <dbReference type="NCBI Taxonomy" id="2027878"/>
    <lineage>
        <taxon>Bacteria</taxon>
        <taxon>Pseudomonadati</taxon>
        <taxon>Bacteroidota</taxon>
        <taxon>Cytophagia</taxon>
        <taxon>Cytophagales</taxon>
        <taxon>Leadbetterellaceae</taxon>
        <taxon>Emticicia</taxon>
    </lineage>
</organism>
<dbReference type="Gene3D" id="2.30.40.10">
    <property type="entry name" value="Urease, subunit C, domain 1"/>
    <property type="match status" value="1"/>
</dbReference>
<dbReference type="InterPro" id="IPR050378">
    <property type="entry name" value="Metallo-dep_Hydrolases_sf"/>
</dbReference>
<feature type="domain" description="Amidohydrolase 3" evidence="1">
    <location>
        <begin position="449"/>
        <end position="537"/>
    </location>
</feature>
<name>A0ABW5J3G1_9BACT</name>
<dbReference type="EMBL" id="JBHULC010000003">
    <property type="protein sequence ID" value="MFD2519591.1"/>
    <property type="molecule type" value="Genomic_DNA"/>
</dbReference>
<dbReference type="PANTHER" id="PTHR11647:SF1">
    <property type="entry name" value="COLLAPSIN RESPONSE MEDIATOR PROTEIN"/>
    <property type="match status" value="1"/>
</dbReference>
<proteinExistence type="predicted"/>
<dbReference type="SUPFAM" id="SSF51556">
    <property type="entry name" value="Metallo-dependent hydrolases"/>
    <property type="match status" value="1"/>
</dbReference>
<evidence type="ECO:0000259" key="1">
    <source>
        <dbReference type="Pfam" id="PF07969"/>
    </source>
</evidence>
<dbReference type="PANTHER" id="PTHR11647">
    <property type="entry name" value="HYDRANTOINASE/DIHYDROPYRIMIDINASE FAMILY MEMBER"/>
    <property type="match status" value="1"/>
</dbReference>
<dbReference type="Pfam" id="PF07969">
    <property type="entry name" value="Amidohydro_3"/>
    <property type="match status" value="1"/>
</dbReference>
<reference evidence="3" key="1">
    <citation type="journal article" date="2019" name="Int. J. Syst. Evol. Microbiol.">
        <title>The Global Catalogue of Microorganisms (GCM) 10K type strain sequencing project: providing services to taxonomists for standard genome sequencing and annotation.</title>
        <authorList>
            <consortium name="The Broad Institute Genomics Platform"/>
            <consortium name="The Broad Institute Genome Sequencing Center for Infectious Disease"/>
            <person name="Wu L."/>
            <person name="Ma J."/>
        </authorList>
    </citation>
    <scope>NUCLEOTIDE SEQUENCE [LARGE SCALE GENOMIC DNA]</scope>
    <source>
        <strain evidence="3">KCTC 52344</strain>
    </source>
</reference>
<gene>
    <name evidence="2" type="ORF">ACFSR2_01765</name>
</gene>
<evidence type="ECO:0000313" key="3">
    <source>
        <dbReference type="Proteomes" id="UP001597510"/>
    </source>
</evidence>
<dbReference type="Gene3D" id="3.20.20.140">
    <property type="entry name" value="Metal-dependent hydrolases"/>
    <property type="match status" value="2"/>
</dbReference>
<evidence type="ECO:0000313" key="2">
    <source>
        <dbReference type="EMBL" id="MFD2519591.1"/>
    </source>
</evidence>
<sequence>MQHTRLLLGLLTLFCICSCEEKTTYEIIIKNGLVYDGSGGEPQKADVAISADTIAFIGDLSGQTGTKQTIDAQGLVISPGFVNMLSWSTESLIQDGRSMGEIKQGVTLEVMGEGDSMGPLSDSVKAYAQRLQGDIKYKIEWTTLGEYLAYLEKRGVSTNVASFIGAATVRANELGYANRPPKPEELDRMKQQVRKAMEEGAMGVGSSLIYVPGTYANTYELTELAKVASEYGGMYISHVRSEGNKLEEAVDEIIKIGKDANIHAEIYHLKAAGKDNWHKLDKVIGKIDSARKAGINITTDMYNYVAGATGLDAAMPPWVQEGGLPQWRRRLKGEVIRRRVGEEMQAKQNDWENLCLAAGPDKTLLIGFKQDSLKKYIGKTLTEVAAMRNKTWYETAMDLVIDDDSRVDVVYFLMSEENVKKQIQLPYMSFCSDAASMAPEGVFLKSSAHPRAYGNFTRLIGKYVRDEKVISLQEAIRKLSALPCDNLKIQKRGRLKVGYFADVLAFDLAKMQDKATFEKPHQLAEGMVHVFVNGQQVLKDGEHTGVKSGRFVKGPGWKQ</sequence>
<dbReference type="Proteomes" id="UP001597510">
    <property type="component" value="Unassembled WGS sequence"/>
</dbReference>
<keyword evidence="3" id="KW-1185">Reference proteome</keyword>
<accession>A0ABW5J3G1</accession>